<dbReference type="Proteomes" id="UP000789920">
    <property type="component" value="Unassembled WGS sequence"/>
</dbReference>
<comment type="caution">
    <text evidence="1">The sequence shown here is derived from an EMBL/GenBank/DDBJ whole genome shotgun (WGS) entry which is preliminary data.</text>
</comment>
<accession>A0ACA9PAD3</accession>
<keyword evidence="2" id="KW-1185">Reference proteome</keyword>
<evidence type="ECO:0000313" key="2">
    <source>
        <dbReference type="Proteomes" id="UP000789920"/>
    </source>
</evidence>
<proteinExistence type="predicted"/>
<protein>
    <submittedName>
        <fullName evidence="1">20030_t:CDS:1</fullName>
    </submittedName>
</protein>
<organism evidence="1 2">
    <name type="scientific">Racocetra persica</name>
    <dbReference type="NCBI Taxonomy" id="160502"/>
    <lineage>
        <taxon>Eukaryota</taxon>
        <taxon>Fungi</taxon>
        <taxon>Fungi incertae sedis</taxon>
        <taxon>Mucoromycota</taxon>
        <taxon>Glomeromycotina</taxon>
        <taxon>Glomeromycetes</taxon>
        <taxon>Diversisporales</taxon>
        <taxon>Gigasporaceae</taxon>
        <taxon>Racocetra</taxon>
    </lineage>
</organism>
<name>A0ACA9PAD3_9GLOM</name>
<reference evidence="1" key="1">
    <citation type="submission" date="2021-06" db="EMBL/GenBank/DDBJ databases">
        <authorList>
            <person name="Kallberg Y."/>
            <person name="Tangrot J."/>
            <person name="Rosling A."/>
        </authorList>
    </citation>
    <scope>NUCLEOTIDE SEQUENCE</scope>
    <source>
        <strain evidence="1">MA461A</strain>
    </source>
</reference>
<evidence type="ECO:0000313" key="1">
    <source>
        <dbReference type="EMBL" id="CAG8700112.1"/>
    </source>
</evidence>
<sequence>MAESIGSLTDGIDTMIDATEEFSQLGGCATKVIGIGETIKPFIPIITTISGLIKEIIDIYEKAQFNKKICNSLLDRAKSAEAAMNTLQRRKHENEEKFRNQTYYNNFMKFKNVLEKIKNFAGEVTQIRGISKYVNASIIKEKFLELTSDYDKCMEDLHFTFVIAQDEQRRYDQESLESDLAEMSEFLKQFSENVQGTLKFVQGSLNILHQEVSIIKTQFCSKEKEPADTDTQISAPRIDPSLLKDIESEIPPKESENSGAVKKFYTKNAIAEN</sequence>
<gene>
    <name evidence="1" type="ORF">RPERSI_LOCUS9984</name>
</gene>
<dbReference type="EMBL" id="CAJVQC010019284">
    <property type="protein sequence ID" value="CAG8700112.1"/>
    <property type="molecule type" value="Genomic_DNA"/>
</dbReference>